<dbReference type="OrthoDB" id="229380at2157"/>
<keyword evidence="2" id="KW-1185">Reference proteome</keyword>
<dbReference type="Proteomes" id="UP000198531">
    <property type="component" value="Unassembled WGS sequence"/>
</dbReference>
<reference evidence="2" key="1">
    <citation type="submission" date="2016-10" db="EMBL/GenBank/DDBJ databases">
        <authorList>
            <person name="Varghese N."/>
            <person name="Submissions S."/>
        </authorList>
    </citation>
    <scope>NUCLEOTIDE SEQUENCE [LARGE SCALE GENOMIC DNA]</scope>
    <source>
        <strain evidence="2">CGMCC 1.7736</strain>
    </source>
</reference>
<dbReference type="RefSeq" id="WP_177232512.1">
    <property type="nucleotide sequence ID" value="NZ_FOYT01000001.1"/>
</dbReference>
<sequence>MTMPTHPLDDVGEHREYHYIEYESNDDTVSVIQDCQNESAWLQSTVSVPVEP</sequence>
<organism evidence="1 2">
    <name type="scientific">Halogeometricum rufum</name>
    <dbReference type="NCBI Taxonomy" id="553469"/>
    <lineage>
        <taxon>Archaea</taxon>
        <taxon>Methanobacteriati</taxon>
        <taxon>Methanobacteriota</taxon>
        <taxon>Stenosarchaea group</taxon>
        <taxon>Halobacteria</taxon>
        <taxon>Halobacteriales</taxon>
        <taxon>Haloferacaceae</taxon>
        <taxon>Halogeometricum</taxon>
    </lineage>
</organism>
<evidence type="ECO:0000313" key="1">
    <source>
        <dbReference type="EMBL" id="SFR36474.1"/>
    </source>
</evidence>
<evidence type="ECO:0000313" key="2">
    <source>
        <dbReference type="Proteomes" id="UP000198531"/>
    </source>
</evidence>
<dbReference type="EMBL" id="FOYT01000001">
    <property type="protein sequence ID" value="SFR36474.1"/>
    <property type="molecule type" value="Genomic_DNA"/>
</dbReference>
<accession>A0A1I6G2Q6</accession>
<gene>
    <name evidence="1" type="ORF">SAMN04487947_0469</name>
</gene>
<proteinExistence type="predicted"/>
<name>A0A1I6G2Q6_9EURY</name>
<dbReference type="AlphaFoldDB" id="A0A1I6G2Q6"/>
<protein>
    <submittedName>
        <fullName evidence="1">Uncharacterized protein</fullName>
    </submittedName>
</protein>